<evidence type="ECO:0000313" key="2">
    <source>
        <dbReference type="EMBL" id="GMI97235.1"/>
    </source>
</evidence>
<dbReference type="EMBL" id="BSYR01000030">
    <property type="protein sequence ID" value="GMI97235.1"/>
    <property type="molecule type" value="Genomic_DNA"/>
</dbReference>
<feature type="domain" description="DUF4371" evidence="1">
    <location>
        <begin position="2"/>
        <end position="137"/>
    </location>
</feature>
<dbReference type="PANTHER" id="PTHR45749:SF31">
    <property type="entry name" value="ZINC FINGER MYM-TYPE PROTEIN 1-LIKE"/>
    <property type="match status" value="1"/>
</dbReference>
<dbReference type="Proteomes" id="UP001165190">
    <property type="component" value="Unassembled WGS sequence"/>
</dbReference>
<dbReference type="PANTHER" id="PTHR45749">
    <property type="match status" value="1"/>
</dbReference>
<protein>
    <recommendedName>
        <fullName evidence="1">DUF4371 domain-containing protein</fullName>
    </recommendedName>
</protein>
<evidence type="ECO:0000259" key="1">
    <source>
        <dbReference type="Pfam" id="PF14291"/>
    </source>
</evidence>
<comment type="caution">
    <text evidence="2">The sequence shown here is derived from an EMBL/GenBank/DDBJ whole genome shotgun (WGS) entry which is preliminary data.</text>
</comment>
<dbReference type="Pfam" id="PF14291">
    <property type="entry name" value="DUF4371"/>
    <property type="match status" value="1"/>
</dbReference>
<dbReference type="OrthoDB" id="1000824at2759"/>
<dbReference type="AlphaFoldDB" id="A0A9W7MGJ5"/>
<gene>
    <name evidence="2" type="ORF">HRI_003392800</name>
</gene>
<dbReference type="SUPFAM" id="SSF53098">
    <property type="entry name" value="Ribonuclease H-like"/>
    <property type="match status" value="1"/>
</dbReference>
<proteinExistence type="predicted"/>
<organism evidence="2 3">
    <name type="scientific">Hibiscus trionum</name>
    <name type="common">Flower of an hour</name>
    <dbReference type="NCBI Taxonomy" id="183268"/>
    <lineage>
        <taxon>Eukaryota</taxon>
        <taxon>Viridiplantae</taxon>
        <taxon>Streptophyta</taxon>
        <taxon>Embryophyta</taxon>
        <taxon>Tracheophyta</taxon>
        <taxon>Spermatophyta</taxon>
        <taxon>Magnoliopsida</taxon>
        <taxon>eudicotyledons</taxon>
        <taxon>Gunneridae</taxon>
        <taxon>Pentapetalae</taxon>
        <taxon>rosids</taxon>
        <taxon>malvids</taxon>
        <taxon>Malvales</taxon>
        <taxon>Malvaceae</taxon>
        <taxon>Malvoideae</taxon>
        <taxon>Hibiscus</taxon>
    </lineage>
</organism>
<keyword evidence="3" id="KW-1185">Reference proteome</keyword>
<evidence type="ECO:0000313" key="3">
    <source>
        <dbReference type="Proteomes" id="UP001165190"/>
    </source>
</evidence>
<accession>A0A9W7MGJ5</accession>
<name>A0A9W7MGJ5_HIBTR</name>
<sequence>MLKLLASYNKEIRDVVLENAPQNGKYIASSIQKEILHIFAQKVQKEIRKEINGSKFCIIIDESRDISKKEQMAIVLRFVDGDGIVREQFLQLAHVKDTTSKTLKEDISTVLSNHELSIANLRGQGYDGANNMRGEWNDLQALFMKDCPYAYYVHCQAHQLQLALIAATREVSEVYDFLKDLIFIVNVVSFSSRRHDELQDS</sequence>
<dbReference type="InterPro" id="IPR012337">
    <property type="entry name" value="RNaseH-like_sf"/>
</dbReference>
<reference evidence="2" key="1">
    <citation type="submission" date="2023-05" db="EMBL/GenBank/DDBJ databases">
        <title>Genome and transcriptome analyses reveal genes involved in the formation of fine ridges on petal epidermal cells in Hibiscus trionum.</title>
        <authorList>
            <person name="Koshimizu S."/>
            <person name="Masuda S."/>
            <person name="Ishii T."/>
            <person name="Shirasu K."/>
            <person name="Hoshino A."/>
            <person name="Arita M."/>
        </authorList>
    </citation>
    <scope>NUCLEOTIDE SEQUENCE</scope>
    <source>
        <strain evidence="2">Hamamatsu line</strain>
    </source>
</reference>
<dbReference type="InterPro" id="IPR025398">
    <property type="entry name" value="DUF4371"/>
</dbReference>